<comment type="caution">
    <text evidence="2">The sequence shown here is derived from an EMBL/GenBank/DDBJ whole genome shotgun (WGS) entry which is preliminary data.</text>
</comment>
<dbReference type="Proteomes" id="UP001230328">
    <property type="component" value="Unassembled WGS sequence"/>
</dbReference>
<dbReference type="EMBL" id="JAUSZI010000002">
    <property type="protein sequence ID" value="MDQ1024786.1"/>
    <property type="molecule type" value="Genomic_DNA"/>
</dbReference>
<organism evidence="2 3">
    <name type="scientific">Streptomyces umbrinus</name>
    <dbReference type="NCBI Taxonomy" id="67370"/>
    <lineage>
        <taxon>Bacteria</taxon>
        <taxon>Bacillati</taxon>
        <taxon>Actinomycetota</taxon>
        <taxon>Actinomycetes</taxon>
        <taxon>Kitasatosporales</taxon>
        <taxon>Streptomycetaceae</taxon>
        <taxon>Streptomyces</taxon>
        <taxon>Streptomyces phaeochromogenes group</taxon>
    </lineage>
</organism>
<feature type="region of interest" description="Disordered" evidence="1">
    <location>
        <begin position="12"/>
        <end position="45"/>
    </location>
</feature>
<reference evidence="2 3" key="1">
    <citation type="submission" date="2023-07" db="EMBL/GenBank/DDBJ databases">
        <title>Comparative genomics of wheat-associated soil bacteria to identify genetic determinants of phenazine resistance.</title>
        <authorList>
            <person name="Mouncey N."/>
        </authorList>
    </citation>
    <scope>NUCLEOTIDE SEQUENCE [LARGE SCALE GENOMIC DNA]</scope>
    <source>
        <strain evidence="2 3">V2I4</strain>
    </source>
</reference>
<evidence type="ECO:0008006" key="4">
    <source>
        <dbReference type="Google" id="ProtNLM"/>
    </source>
</evidence>
<evidence type="ECO:0000313" key="3">
    <source>
        <dbReference type="Proteomes" id="UP001230328"/>
    </source>
</evidence>
<proteinExistence type="predicted"/>
<sequence>MAMMGLLLAGCTTGSSDAKPLPEGTLETRVSRTPPGPPPPPDADHAEALAAYRAMWDDLAAAAATSDPKHPRLRAHASEGALELLRYMMREDRKKDVVTNGQLRLDPSAENSEVTRAVIRDCADATDWLHYTKDGKLENDVPGGHHRVDATVRQRGGVWRVERLHIDQVGTC</sequence>
<keyword evidence="3" id="KW-1185">Reference proteome</keyword>
<dbReference type="RefSeq" id="WP_307520066.1">
    <property type="nucleotide sequence ID" value="NZ_JAUSZI010000002.1"/>
</dbReference>
<name>A0ABU0SMJ9_9ACTN</name>
<evidence type="ECO:0000313" key="2">
    <source>
        <dbReference type="EMBL" id="MDQ1024786.1"/>
    </source>
</evidence>
<evidence type="ECO:0000256" key="1">
    <source>
        <dbReference type="SAM" id="MobiDB-lite"/>
    </source>
</evidence>
<accession>A0ABU0SMJ9</accession>
<gene>
    <name evidence="2" type="ORF">QF035_002368</name>
</gene>
<protein>
    <recommendedName>
        <fullName evidence="4">Secreted protein/lipoprotein</fullName>
    </recommendedName>
</protein>